<dbReference type="STRING" id="763406.A0A1E3NEC3"/>
<evidence type="ECO:0000256" key="1">
    <source>
        <dbReference type="ARBA" id="ARBA00004308"/>
    </source>
</evidence>
<dbReference type="Proteomes" id="UP000094455">
    <property type="component" value="Unassembled WGS sequence"/>
</dbReference>
<evidence type="ECO:0000256" key="3">
    <source>
        <dbReference type="ARBA" id="ARBA00022737"/>
    </source>
</evidence>
<dbReference type="SUPFAM" id="SSF48371">
    <property type="entry name" value="ARM repeat"/>
    <property type="match status" value="1"/>
</dbReference>
<reference evidence="7 8" key="1">
    <citation type="journal article" date="2016" name="Proc. Natl. Acad. Sci. U.S.A.">
        <title>Comparative genomics of biotechnologically important yeasts.</title>
        <authorList>
            <person name="Riley R."/>
            <person name="Haridas S."/>
            <person name="Wolfe K.H."/>
            <person name="Lopes M.R."/>
            <person name="Hittinger C.T."/>
            <person name="Goeker M."/>
            <person name="Salamov A.A."/>
            <person name="Wisecaver J.H."/>
            <person name="Long T.M."/>
            <person name="Calvey C.H."/>
            <person name="Aerts A.L."/>
            <person name="Barry K.W."/>
            <person name="Choi C."/>
            <person name="Clum A."/>
            <person name="Coughlan A.Y."/>
            <person name="Deshpande S."/>
            <person name="Douglass A.P."/>
            <person name="Hanson S.J."/>
            <person name="Klenk H.-P."/>
            <person name="LaButti K.M."/>
            <person name="Lapidus A."/>
            <person name="Lindquist E.A."/>
            <person name="Lipzen A.M."/>
            <person name="Meier-Kolthoff J.P."/>
            <person name="Ohm R.A."/>
            <person name="Otillar R.P."/>
            <person name="Pangilinan J.L."/>
            <person name="Peng Y."/>
            <person name="Rokas A."/>
            <person name="Rosa C.A."/>
            <person name="Scheuner C."/>
            <person name="Sibirny A.A."/>
            <person name="Slot J.C."/>
            <person name="Stielow J.B."/>
            <person name="Sun H."/>
            <person name="Kurtzman C.P."/>
            <person name="Blackwell M."/>
            <person name="Grigoriev I.V."/>
            <person name="Jeffries T.W."/>
        </authorList>
    </citation>
    <scope>NUCLEOTIDE SEQUENCE [LARGE SCALE GENOMIC DNA]</scope>
    <source>
        <strain evidence="7 8">NRRL Y-2026</strain>
    </source>
</reference>
<dbReference type="GO" id="GO:0070772">
    <property type="term" value="C:PAS complex"/>
    <property type="evidence" value="ECO:0007669"/>
    <property type="project" value="EnsemblFungi"/>
</dbReference>
<dbReference type="PANTHER" id="PTHR16023:SF0">
    <property type="entry name" value="PROTEIN VAC14 HOMOLOG"/>
    <property type="match status" value="1"/>
</dbReference>
<comment type="subcellular location">
    <subcellularLocation>
        <location evidence="1">Endomembrane system</location>
    </subcellularLocation>
</comment>
<evidence type="ECO:0000313" key="7">
    <source>
        <dbReference type="EMBL" id="ODQ44480.1"/>
    </source>
</evidence>
<sequence>MDKALKRGLTDRIYEKRKATALELERIVSEALSSNEQEKIQLIIKQLRNEFAYDIHEPQARYGGLIGLAAISIALGPNELPQYLNSIIHPVIACFGDNDPNVRYYACEALYNIAKVAKGEILIYFNEIFDILCKLVADVENSVKNGADILDRLIKDIVCDKSTNYISVLNLGKLKAKDPTVQDKSGNNLQYYDVQSTKAFSLSKFIPLLKERIYATNTYTRLFIVSWLILLDSIPDLELISYLPSFLDPLISYLKSPLKDVRIITENFLKLLLQEIKKIHEIKTLAKEKRLENEPDSSNSDEGIYLPGQNTIIDYPKIIDILVNNLESNEDLIKLISLDWLINLLTISPESFILLIPKLLVILLNIISDNNPHLQEMSLQLNSSLINLVSTNQYETNYTLLINNLSMELLTNQNQNKGTQKNNKKTSRNSTNILTRLNSLDWLIMLQQKDPVRFMEFTDNIFITLLKTLNCSNEKIINKVLDLLSRISNQSDDKYFNNFMIDLLDLFKKDSKLLDSKSDFIIKKICKSLDSERVYKSLSQVLLDKFSNNEEDLKFISIMIQILNNNLIIAPELNGLRKKLINNLNTKEPIDLFESLFKCWSLNSPSLLCLTLLTSNYELSYRIINQMVKYEISINILVQLDLLIQLLESPIFAKLRLDLLDPITNINLFKCLYGLLMLLPQSNSFKILQNRLHAISSITNLPLNKDTDTSNIKTKPETIINGIDENYNIKLLDYFNECQERLENLKLSDSKDGANDDDDEENDNGKDRTYDSVIEMKNPKTDTDHTNEAGLEGTVTGKDVNKGKYPSENYLDMFQGDHPLETSSIFNQPNL</sequence>
<proteinExistence type="inferred from homology"/>
<dbReference type="Pfam" id="PF11916">
    <property type="entry name" value="Vac14_Fig4_bd"/>
    <property type="match status" value="1"/>
</dbReference>
<accession>A0A1E3NEC3</accession>
<dbReference type="GO" id="GO:0042802">
    <property type="term" value="F:identical protein binding"/>
    <property type="evidence" value="ECO:0007669"/>
    <property type="project" value="EnsemblFungi"/>
</dbReference>
<evidence type="ECO:0000313" key="8">
    <source>
        <dbReference type="Proteomes" id="UP000094455"/>
    </source>
</evidence>
<keyword evidence="4" id="KW-0472">Membrane</keyword>
<keyword evidence="8" id="KW-1185">Reference proteome</keyword>
<dbReference type="InterPro" id="IPR026825">
    <property type="entry name" value="Vac14"/>
</dbReference>
<dbReference type="GO" id="GO:0000329">
    <property type="term" value="C:fungal-type vacuole membrane"/>
    <property type="evidence" value="ECO:0007669"/>
    <property type="project" value="EnsemblFungi"/>
</dbReference>
<dbReference type="GO" id="GO:0071474">
    <property type="term" value="P:cellular hyperosmotic response"/>
    <property type="evidence" value="ECO:0007669"/>
    <property type="project" value="EnsemblFungi"/>
</dbReference>
<name>A0A1E3NEC3_9ASCO</name>
<dbReference type="EMBL" id="KV454007">
    <property type="protein sequence ID" value="ODQ44480.1"/>
    <property type="molecule type" value="Genomic_DNA"/>
</dbReference>
<dbReference type="GO" id="GO:1903778">
    <property type="term" value="P:protein localization to vacuolar membrane"/>
    <property type="evidence" value="ECO:0007669"/>
    <property type="project" value="EnsemblFungi"/>
</dbReference>
<evidence type="ECO:0000256" key="4">
    <source>
        <dbReference type="ARBA" id="ARBA00023136"/>
    </source>
</evidence>
<dbReference type="OrthoDB" id="3996793at2759"/>
<feature type="region of interest" description="Disordered" evidence="5">
    <location>
        <begin position="746"/>
        <end position="831"/>
    </location>
</feature>
<dbReference type="InterPro" id="IPR021841">
    <property type="entry name" value="VAC14_Fig4p-bd"/>
</dbReference>
<dbReference type="GO" id="GO:0006661">
    <property type="term" value="P:phosphatidylinositol biosynthetic process"/>
    <property type="evidence" value="ECO:0007669"/>
    <property type="project" value="EnsemblFungi"/>
</dbReference>
<dbReference type="GO" id="GO:0010008">
    <property type="term" value="C:endosome membrane"/>
    <property type="evidence" value="ECO:0007669"/>
    <property type="project" value="TreeGrafter"/>
</dbReference>
<dbReference type="GO" id="GO:0030674">
    <property type="term" value="F:protein-macromolecule adaptor activity"/>
    <property type="evidence" value="ECO:0007669"/>
    <property type="project" value="EnsemblFungi"/>
</dbReference>
<keyword evidence="3" id="KW-0677">Repeat</keyword>
<evidence type="ECO:0000259" key="6">
    <source>
        <dbReference type="Pfam" id="PF11916"/>
    </source>
</evidence>
<organism evidence="7 8">
    <name type="scientific">Pichia membranifaciens NRRL Y-2026</name>
    <dbReference type="NCBI Taxonomy" id="763406"/>
    <lineage>
        <taxon>Eukaryota</taxon>
        <taxon>Fungi</taxon>
        <taxon>Dikarya</taxon>
        <taxon>Ascomycota</taxon>
        <taxon>Saccharomycotina</taxon>
        <taxon>Pichiomycetes</taxon>
        <taxon>Pichiales</taxon>
        <taxon>Pichiaceae</taxon>
        <taxon>Pichia</taxon>
    </lineage>
</organism>
<dbReference type="InterPro" id="IPR016024">
    <property type="entry name" value="ARM-type_fold"/>
</dbReference>
<dbReference type="Pfam" id="PF12755">
    <property type="entry name" value="Vac14_Fab1_bd"/>
    <property type="match status" value="1"/>
</dbReference>
<protein>
    <recommendedName>
        <fullName evidence="6">Vacuolar protein 14 C-terminal Fig4-binding domain-containing protein</fullName>
    </recommendedName>
</protein>
<dbReference type="RefSeq" id="XP_019015593.1">
    <property type="nucleotide sequence ID" value="XM_019164847.1"/>
</dbReference>
<dbReference type="InterPro" id="IPR011989">
    <property type="entry name" value="ARM-like"/>
</dbReference>
<dbReference type="GeneID" id="30181534"/>
<feature type="compositionally biased region" description="Polar residues" evidence="5">
    <location>
        <begin position="821"/>
        <end position="831"/>
    </location>
</feature>
<evidence type="ECO:0000256" key="5">
    <source>
        <dbReference type="SAM" id="MobiDB-lite"/>
    </source>
</evidence>
<gene>
    <name evidence="7" type="ORF">PICMEDRAFT_74713</name>
</gene>
<evidence type="ECO:0000256" key="2">
    <source>
        <dbReference type="ARBA" id="ARBA00010225"/>
    </source>
</evidence>
<comment type="similarity">
    <text evidence="2">Belongs to the VAC14 family.</text>
</comment>
<feature type="domain" description="Vacuolar protein 14 C-terminal Fig4-binding" evidence="6">
    <location>
        <begin position="512"/>
        <end position="694"/>
    </location>
</feature>
<dbReference type="AlphaFoldDB" id="A0A1E3NEC3"/>
<dbReference type="PANTHER" id="PTHR16023">
    <property type="entry name" value="TAX1 BINDING PROTEIN-RELATED"/>
    <property type="match status" value="1"/>
</dbReference>
<dbReference type="Gene3D" id="1.25.10.10">
    <property type="entry name" value="Leucine-rich Repeat Variant"/>
    <property type="match status" value="2"/>
</dbReference>
<feature type="compositionally biased region" description="Basic and acidic residues" evidence="5">
    <location>
        <begin position="777"/>
        <end position="787"/>
    </location>
</feature>
<dbReference type="GO" id="GO:0042327">
    <property type="term" value="P:positive regulation of phosphorylation"/>
    <property type="evidence" value="ECO:0007669"/>
    <property type="project" value="EnsemblFungi"/>
</dbReference>